<protein>
    <submittedName>
        <fullName evidence="2">Uncharacterized protein</fullName>
    </submittedName>
</protein>
<sequence>MRMNTDKPSPAEGRSRRERRTARVAKDRTKVSAKTPLPALRRRHSEELANVMLRANDVRSVTRRPETFEWIDGLTGKPHVHVPAVAVVWACGHKTFVDATSAAKLRADPTLAGVRGRIEAECLARGATYEIWTEEELRKNLGVVQVLRPASSEERAAYAESLRTHPSAGPPSSSLVGDLAARLGLADVRAVRQGWVARSSLTGIPMALLCDMEVDPVTRMLVWKPRNAAANQAGGTLPSASSAHHLAPSTSGKS</sequence>
<evidence type="ECO:0000313" key="2">
    <source>
        <dbReference type="EMBL" id="MBB3998360.1"/>
    </source>
</evidence>
<feature type="region of interest" description="Disordered" evidence="1">
    <location>
        <begin position="1"/>
        <end position="31"/>
    </location>
</feature>
<feature type="region of interest" description="Disordered" evidence="1">
    <location>
        <begin position="231"/>
        <end position="254"/>
    </location>
</feature>
<comment type="caution">
    <text evidence="2">The sequence shown here is derived from an EMBL/GenBank/DDBJ whole genome shotgun (WGS) entry which is preliminary data.</text>
</comment>
<feature type="compositionally biased region" description="Low complexity" evidence="1">
    <location>
        <begin position="236"/>
        <end position="254"/>
    </location>
</feature>
<reference evidence="2 3" key="1">
    <citation type="submission" date="2020-08" db="EMBL/GenBank/DDBJ databases">
        <title>Genomic Encyclopedia of Type Strains, Phase IV (KMG-IV): sequencing the most valuable type-strain genomes for metagenomic binning, comparative biology and taxonomic classification.</title>
        <authorList>
            <person name="Goeker M."/>
        </authorList>
    </citation>
    <scope>NUCLEOTIDE SEQUENCE [LARGE SCALE GENOMIC DNA]</scope>
    <source>
        <strain evidence="2 3">DSM 102238</strain>
    </source>
</reference>
<dbReference type="RefSeq" id="WP_183199888.1">
    <property type="nucleotide sequence ID" value="NZ_JBHLXI010000031.1"/>
</dbReference>
<organism evidence="2 3">
    <name type="scientific">Aureimonas pseudogalii</name>
    <dbReference type="NCBI Taxonomy" id="1744844"/>
    <lineage>
        <taxon>Bacteria</taxon>
        <taxon>Pseudomonadati</taxon>
        <taxon>Pseudomonadota</taxon>
        <taxon>Alphaproteobacteria</taxon>
        <taxon>Hyphomicrobiales</taxon>
        <taxon>Aurantimonadaceae</taxon>
        <taxon>Aureimonas</taxon>
    </lineage>
</organism>
<dbReference type="Proteomes" id="UP000542776">
    <property type="component" value="Unassembled WGS sequence"/>
</dbReference>
<dbReference type="AlphaFoldDB" id="A0A7W6H424"/>
<keyword evidence="3" id="KW-1185">Reference proteome</keyword>
<accession>A0A7W6H424</accession>
<name>A0A7W6H424_9HYPH</name>
<gene>
    <name evidence="2" type="ORF">GGR04_002199</name>
</gene>
<dbReference type="EMBL" id="JACIEK010000004">
    <property type="protein sequence ID" value="MBB3998360.1"/>
    <property type="molecule type" value="Genomic_DNA"/>
</dbReference>
<evidence type="ECO:0000256" key="1">
    <source>
        <dbReference type="SAM" id="MobiDB-lite"/>
    </source>
</evidence>
<evidence type="ECO:0000313" key="3">
    <source>
        <dbReference type="Proteomes" id="UP000542776"/>
    </source>
</evidence>
<proteinExistence type="predicted"/>